<evidence type="ECO:0000256" key="1">
    <source>
        <dbReference type="ARBA" id="ARBA00023015"/>
    </source>
</evidence>
<dbReference type="SUPFAM" id="SSF46689">
    <property type="entry name" value="Homeodomain-like"/>
    <property type="match status" value="2"/>
</dbReference>
<dbReference type="Proteomes" id="UP000680304">
    <property type="component" value="Unassembled WGS sequence"/>
</dbReference>
<evidence type="ECO:0000313" key="7">
    <source>
        <dbReference type="EMBL" id="GIQ66571.1"/>
    </source>
</evidence>
<keyword evidence="4" id="KW-0597">Phosphoprotein</keyword>
<dbReference type="PANTHER" id="PTHR43280:SF10">
    <property type="entry name" value="REGULATORY PROTEIN POCR"/>
    <property type="match status" value="1"/>
</dbReference>
<dbReference type="PANTHER" id="PTHR43280">
    <property type="entry name" value="ARAC-FAMILY TRANSCRIPTIONAL REGULATOR"/>
    <property type="match status" value="1"/>
</dbReference>
<dbReference type="PROSITE" id="PS50110">
    <property type="entry name" value="RESPONSE_REGULATORY"/>
    <property type="match status" value="1"/>
</dbReference>
<dbReference type="Gene3D" id="1.10.10.60">
    <property type="entry name" value="Homeodomain-like"/>
    <property type="match status" value="2"/>
</dbReference>
<dbReference type="InterPro" id="IPR001789">
    <property type="entry name" value="Sig_transdc_resp-reg_receiver"/>
</dbReference>
<dbReference type="SUPFAM" id="SSF52172">
    <property type="entry name" value="CheY-like"/>
    <property type="match status" value="1"/>
</dbReference>
<name>A0ABQ4NFE5_9BACL</name>
<evidence type="ECO:0000313" key="8">
    <source>
        <dbReference type="Proteomes" id="UP000680304"/>
    </source>
</evidence>
<evidence type="ECO:0000259" key="6">
    <source>
        <dbReference type="PROSITE" id="PS50110"/>
    </source>
</evidence>
<keyword evidence="8" id="KW-1185">Reference proteome</keyword>
<evidence type="ECO:0000256" key="4">
    <source>
        <dbReference type="PROSITE-ProRule" id="PRU00169"/>
    </source>
</evidence>
<feature type="domain" description="HTH araC/xylS-type" evidence="5">
    <location>
        <begin position="436"/>
        <end position="534"/>
    </location>
</feature>
<dbReference type="CDD" id="cd17536">
    <property type="entry name" value="REC_YesN-like"/>
    <property type="match status" value="1"/>
</dbReference>
<keyword evidence="2" id="KW-0238">DNA-binding</keyword>
<evidence type="ECO:0000256" key="3">
    <source>
        <dbReference type="ARBA" id="ARBA00023163"/>
    </source>
</evidence>
<evidence type="ECO:0000256" key="2">
    <source>
        <dbReference type="ARBA" id="ARBA00023125"/>
    </source>
</evidence>
<dbReference type="PROSITE" id="PS00041">
    <property type="entry name" value="HTH_ARAC_FAMILY_1"/>
    <property type="match status" value="1"/>
</dbReference>
<sequence>MLNVMLVDDDYPVLDFLRKAVPWESLRMKVQGIYENGVKALEAAKAFPPDILITDIGMPHMNGLELIERVKEHCPRLKVAILSCHNEFDYALQAVKLHVDDYILKETIEIENIVQMLRKFAAQLEQSLTESRKVERLQQITKESRSAIKDQFLRTLLYHPLLFPEQLAEQAREYGIRLGNDAYVPVVCFIDRYEETRKRFVSADNMMFAVENVMEELIRKPGAVIFRPSPERLLLLFPIQQVRRSVSELVETADTLRTIQRALFHHLNISATFLIGQSGKDVRSLRTRMIELLGGSEEARFYTGSGVIAKFSPVTFATEDLFTYYAAAIEQLKQAVLEQAADRVETVTRHWTGLITRERYHPKAVKEWFLKIMLDLQLKFKSLQHFQSDDSPEVLHQSVLEAETMEQLREQVVSFLYRMLPVVEHIYRQPQRKEITEAQLYVLRSMHRRITQEEVAEHLHLNPSYFSRLFKRETGENFVEFVTRTKMEKAKELIDQTDSTVEELAELLGYENKSYFLKCFKSYTGLTPSEYAGKVRRGRPRREDE</sequence>
<protein>
    <recommendedName>
        <fullName evidence="9">AraC family transcriptional regulator</fullName>
    </recommendedName>
</protein>
<dbReference type="SMART" id="SM00448">
    <property type="entry name" value="REC"/>
    <property type="match status" value="1"/>
</dbReference>
<dbReference type="InterPro" id="IPR020449">
    <property type="entry name" value="Tscrpt_reg_AraC-type_HTH"/>
</dbReference>
<comment type="caution">
    <text evidence="7">The sequence shown here is derived from an EMBL/GenBank/DDBJ whole genome shotgun (WGS) entry which is preliminary data.</text>
</comment>
<keyword evidence="1" id="KW-0805">Transcription regulation</keyword>
<gene>
    <name evidence="7" type="ORF">PACILC2_51390</name>
</gene>
<dbReference type="InterPro" id="IPR018062">
    <property type="entry name" value="HTH_AraC-typ_CS"/>
</dbReference>
<dbReference type="RefSeq" id="WP_213531136.1">
    <property type="nucleotide sequence ID" value="NZ_BOVJ01000192.1"/>
</dbReference>
<dbReference type="InterPro" id="IPR018060">
    <property type="entry name" value="HTH_AraC"/>
</dbReference>
<organism evidence="7 8">
    <name type="scientific">Paenibacillus cisolokensis</name>
    <dbReference type="NCBI Taxonomy" id="1658519"/>
    <lineage>
        <taxon>Bacteria</taxon>
        <taxon>Bacillati</taxon>
        <taxon>Bacillota</taxon>
        <taxon>Bacilli</taxon>
        <taxon>Bacillales</taxon>
        <taxon>Paenibacillaceae</taxon>
        <taxon>Paenibacillus</taxon>
    </lineage>
</organism>
<dbReference type="Gene3D" id="3.40.50.2300">
    <property type="match status" value="1"/>
</dbReference>
<feature type="modified residue" description="4-aspartylphosphate" evidence="4">
    <location>
        <position position="55"/>
    </location>
</feature>
<dbReference type="InterPro" id="IPR009057">
    <property type="entry name" value="Homeodomain-like_sf"/>
</dbReference>
<dbReference type="Pfam" id="PF00072">
    <property type="entry name" value="Response_reg"/>
    <property type="match status" value="1"/>
</dbReference>
<accession>A0ABQ4NFE5</accession>
<dbReference type="SMART" id="SM00342">
    <property type="entry name" value="HTH_ARAC"/>
    <property type="match status" value="1"/>
</dbReference>
<evidence type="ECO:0008006" key="9">
    <source>
        <dbReference type="Google" id="ProtNLM"/>
    </source>
</evidence>
<dbReference type="PRINTS" id="PR00032">
    <property type="entry name" value="HTHARAC"/>
</dbReference>
<keyword evidence="3" id="KW-0804">Transcription</keyword>
<dbReference type="Pfam" id="PF12833">
    <property type="entry name" value="HTH_18"/>
    <property type="match status" value="1"/>
</dbReference>
<proteinExistence type="predicted"/>
<dbReference type="EMBL" id="BOVJ01000192">
    <property type="protein sequence ID" value="GIQ66571.1"/>
    <property type="molecule type" value="Genomic_DNA"/>
</dbReference>
<evidence type="ECO:0000259" key="5">
    <source>
        <dbReference type="PROSITE" id="PS01124"/>
    </source>
</evidence>
<reference evidence="7 8" key="1">
    <citation type="submission" date="2021-04" db="EMBL/GenBank/DDBJ databases">
        <title>Draft genome sequence of Paenibacillus cisolokensis, LC2-13A.</title>
        <authorList>
            <person name="Uke A."/>
            <person name="Chhe C."/>
            <person name="Baramee S."/>
            <person name="Kosugi A."/>
        </authorList>
    </citation>
    <scope>NUCLEOTIDE SEQUENCE [LARGE SCALE GENOMIC DNA]</scope>
    <source>
        <strain evidence="7 8">LC2-13A</strain>
    </source>
</reference>
<feature type="domain" description="Response regulatory" evidence="6">
    <location>
        <begin position="3"/>
        <end position="120"/>
    </location>
</feature>
<dbReference type="PROSITE" id="PS01124">
    <property type="entry name" value="HTH_ARAC_FAMILY_2"/>
    <property type="match status" value="1"/>
</dbReference>
<dbReference type="InterPro" id="IPR011006">
    <property type="entry name" value="CheY-like_superfamily"/>
</dbReference>